<sequence length="386" mass="43289">MPLHLLGKKSWNVYNKDNIARVRRDESEARAKEEAEKQRADSADAKQRLAILREENLLAVEDGDHQNNSNRTRRGGEEYARPTDSCTGPSASLGHGDRSRRPRKHANENDTDYELRLAKQNTNLAYRATTGLQPEPNQRKHTHFSGPITDKAGHIDLFGGAQHLYQHQRSTVPGHHTPRAATAQIDQDEQNQDWLKTRSGMYSSHAVAGRGESGKRGENGSGSGGGSRDALWYASTRISAARTQTAAVEFEAPTYDVWGNDDPRRPQREAARLASIDPLVTMKQASKQVRELKKERQEFADQQKAEIQALKREQKGNTENRRSRNDHDDETRGSSRSRFDNKEEKKSQSERDHSTGTVAVTVAVKSMDMVSDKVTLTVTRKDLTCA</sequence>
<evidence type="ECO:0000313" key="3">
    <source>
        <dbReference type="EMBL" id="KAL2891213.1"/>
    </source>
</evidence>
<gene>
    <name evidence="3" type="ORF">HOO65_010571</name>
</gene>
<name>A0ABR4MSG1_9PEZI</name>
<reference evidence="3 4" key="1">
    <citation type="submission" date="2020-05" db="EMBL/GenBank/DDBJ databases">
        <title>Ceratocystis lukuohia genome.</title>
        <authorList>
            <person name="Harrington T.C."/>
            <person name="Kim K."/>
            <person name="Mayers C.G."/>
        </authorList>
    </citation>
    <scope>NUCLEOTIDE SEQUENCE [LARGE SCALE GENOMIC DNA]</scope>
    <source>
        <strain evidence="3 4">C4212</strain>
    </source>
</reference>
<dbReference type="PANTHER" id="PTHR22093">
    <property type="entry name" value="LEUKOCYTE RECEPTOR CLUSTER LRC MEMBER 1"/>
    <property type="match status" value="1"/>
</dbReference>
<evidence type="ECO:0000313" key="4">
    <source>
        <dbReference type="Proteomes" id="UP001610728"/>
    </source>
</evidence>
<organism evidence="3 4">
    <name type="scientific">Ceratocystis lukuohia</name>
    <dbReference type="NCBI Taxonomy" id="2019550"/>
    <lineage>
        <taxon>Eukaryota</taxon>
        <taxon>Fungi</taxon>
        <taxon>Dikarya</taxon>
        <taxon>Ascomycota</taxon>
        <taxon>Pezizomycotina</taxon>
        <taxon>Sordariomycetes</taxon>
        <taxon>Hypocreomycetidae</taxon>
        <taxon>Microascales</taxon>
        <taxon>Ceratocystidaceae</taxon>
        <taxon>Ceratocystis</taxon>
    </lineage>
</organism>
<dbReference type="InterPro" id="IPR019339">
    <property type="entry name" value="CIR_N_dom"/>
</dbReference>
<accession>A0ABR4MSG1</accession>
<proteinExistence type="predicted"/>
<dbReference type="EMBL" id="JABSNW010000001">
    <property type="protein sequence ID" value="KAL2891213.1"/>
    <property type="molecule type" value="Genomic_DNA"/>
</dbReference>
<dbReference type="PANTHER" id="PTHR22093:SF0">
    <property type="entry name" value="LEUKOCYTE RECEPTOR CLUSTER MEMBER 1"/>
    <property type="match status" value="1"/>
</dbReference>
<feature type="region of interest" description="Disordered" evidence="1">
    <location>
        <begin position="294"/>
        <end position="358"/>
    </location>
</feature>
<keyword evidence="4" id="KW-1185">Reference proteome</keyword>
<dbReference type="Proteomes" id="UP001610728">
    <property type="component" value="Unassembled WGS sequence"/>
</dbReference>
<feature type="region of interest" description="Disordered" evidence="1">
    <location>
        <begin position="198"/>
        <end position="227"/>
    </location>
</feature>
<evidence type="ECO:0000259" key="2">
    <source>
        <dbReference type="SMART" id="SM01083"/>
    </source>
</evidence>
<feature type="region of interest" description="Disordered" evidence="1">
    <location>
        <begin position="21"/>
        <end position="110"/>
    </location>
</feature>
<protein>
    <submittedName>
        <fullName evidence="3">Homocitrate synthase</fullName>
    </submittedName>
</protein>
<evidence type="ECO:0000256" key="1">
    <source>
        <dbReference type="SAM" id="MobiDB-lite"/>
    </source>
</evidence>
<dbReference type="Pfam" id="PF10197">
    <property type="entry name" value="Cir_N"/>
    <property type="match status" value="1"/>
</dbReference>
<dbReference type="GeneID" id="98114817"/>
<dbReference type="RefSeq" id="XP_070862393.1">
    <property type="nucleotide sequence ID" value="XM_071005923.1"/>
</dbReference>
<feature type="domain" description="CBF1-interacting co-repressor CIR N-terminal" evidence="2">
    <location>
        <begin position="10"/>
        <end position="46"/>
    </location>
</feature>
<dbReference type="InterPro" id="IPR039875">
    <property type="entry name" value="LENG1-like"/>
</dbReference>
<feature type="compositionally biased region" description="Basic and acidic residues" evidence="1">
    <location>
        <begin position="95"/>
        <end position="110"/>
    </location>
</feature>
<feature type="compositionally biased region" description="Basic and acidic residues" evidence="1">
    <location>
        <begin position="21"/>
        <end position="56"/>
    </location>
</feature>
<comment type="caution">
    <text evidence="3">The sequence shown here is derived from an EMBL/GenBank/DDBJ whole genome shotgun (WGS) entry which is preliminary data.</text>
</comment>
<feature type="compositionally biased region" description="Basic and acidic residues" evidence="1">
    <location>
        <begin position="294"/>
        <end position="354"/>
    </location>
</feature>
<dbReference type="SMART" id="SM01083">
    <property type="entry name" value="Cir_N"/>
    <property type="match status" value="1"/>
</dbReference>